<evidence type="ECO:0000256" key="7">
    <source>
        <dbReference type="RuleBase" id="RU362063"/>
    </source>
</evidence>
<dbReference type="NCBIfam" id="TIGR03170">
    <property type="entry name" value="flgA_cterm"/>
    <property type="match status" value="1"/>
</dbReference>
<dbReference type="InterPro" id="IPR013974">
    <property type="entry name" value="SAF"/>
</dbReference>
<protein>
    <recommendedName>
        <fullName evidence="3 7">Flagella basal body P-ring formation protein FlgA</fullName>
    </recommendedName>
</protein>
<dbReference type="PANTHER" id="PTHR36307">
    <property type="entry name" value="FLAGELLA BASAL BODY P-RING FORMATION PROTEIN FLGA"/>
    <property type="match status" value="1"/>
</dbReference>
<dbReference type="InterPro" id="IPR017585">
    <property type="entry name" value="SAF_FlgA"/>
</dbReference>
<dbReference type="PANTHER" id="PTHR36307:SF1">
    <property type="entry name" value="FLAGELLA BASAL BODY P-RING FORMATION PROTEIN FLGA"/>
    <property type="match status" value="1"/>
</dbReference>
<gene>
    <name evidence="10" type="primary">flgA</name>
    <name evidence="10" type="ORF">GCM10010919_18830</name>
</gene>
<keyword evidence="4" id="KW-0732">Signal</keyword>
<keyword evidence="8" id="KW-0812">Transmembrane</keyword>
<dbReference type="CDD" id="cd11614">
    <property type="entry name" value="SAF_CpaB_FlgA_like"/>
    <property type="match status" value="1"/>
</dbReference>
<keyword evidence="10" id="KW-0282">Flagellum</keyword>
<reference evidence="11" key="1">
    <citation type="journal article" date="2019" name="Int. J. Syst. Evol. Microbiol.">
        <title>The Global Catalogue of Microorganisms (GCM) 10K type strain sequencing project: providing services to taxonomists for standard genome sequencing and annotation.</title>
        <authorList>
            <consortium name="The Broad Institute Genomics Platform"/>
            <consortium name="The Broad Institute Genome Sequencing Center for Infectious Disease"/>
            <person name="Wu L."/>
            <person name="Ma J."/>
        </authorList>
    </citation>
    <scope>NUCLEOTIDE SEQUENCE [LARGE SCALE GENOMIC DNA]</scope>
    <source>
        <strain evidence="11">CGMCC 1.7003</strain>
    </source>
</reference>
<sequence>MKKYENFILYLILTVYLWLSYPLFAVPQTSQWYSPEQLTEMARDWLTEELLALNTDAELHVTALDNRLGSKECTAALNFTLPAGYNPRQTTVQISCSGPTPWQLFLPVRLTEWLELVVIKQNITPGTVITADMLELQRRERRLVRGTIIQDPTMVLGSRNKRSFSVGQIISLQDLCLVCRGDIVTIQVSNNGLSVTATGIAQQDGTLGDAITVRNQQSGRNIQTEVVGVNQVKVKF</sequence>
<evidence type="ECO:0000259" key="9">
    <source>
        <dbReference type="SMART" id="SM00858"/>
    </source>
</evidence>
<evidence type="ECO:0000256" key="5">
    <source>
        <dbReference type="ARBA" id="ARBA00022764"/>
    </source>
</evidence>
<feature type="transmembrane region" description="Helical" evidence="8">
    <location>
        <begin position="7"/>
        <end position="24"/>
    </location>
</feature>
<dbReference type="Pfam" id="PF13144">
    <property type="entry name" value="ChapFlgA"/>
    <property type="match status" value="1"/>
</dbReference>
<keyword evidence="10" id="KW-0966">Cell projection</keyword>
<accession>A0ABQ3KZA3</accession>
<name>A0ABQ3KZA3_9ALTE</name>
<dbReference type="InterPro" id="IPR039246">
    <property type="entry name" value="Flagellar_FlgA"/>
</dbReference>
<keyword evidence="8" id="KW-1133">Transmembrane helix</keyword>
<comment type="similarity">
    <text evidence="2 7">Belongs to the FlgA family.</text>
</comment>
<keyword evidence="7" id="KW-1005">Bacterial flagellum biogenesis</keyword>
<dbReference type="Proteomes" id="UP000659697">
    <property type="component" value="Unassembled WGS sequence"/>
</dbReference>
<evidence type="ECO:0000256" key="4">
    <source>
        <dbReference type="ARBA" id="ARBA00022729"/>
    </source>
</evidence>
<comment type="subcellular location">
    <subcellularLocation>
        <location evidence="1 7">Periplasm</location>
    </subcellularLocation>
</comment>
<evidence type="ECO:0000256" key="8">
    <source>
        <dbReference type="SAM" id="Phobius"/>
    </source>
</evidence>
<evidence type="ECO:0000256" key="3">
    <source>
        <dbReference type="ARBA" id="ARBA00014754"/>
    </source>
</evidence>
<feature type="domain" description="SAF" evidence="9">
    <location>
        <begin position="114"/>
        <end position="176"/>
    </location>
</feature>
<dbReference type="InterPro" id="IPR041231">
    <property type="entry name" value="FlgA_N"/>
</dbReference>
<keyword evidence="8" id="KW-0472">Membrane</keyword>
<evidence type="ECO:0000313" key="10">
    <source>
        <dbReference type="EMBL" id="GHG69143.1"/>
    </source>
</evidence>
<dbReference type="Pfam" id="PF17656">
    <property type="entry name" value="ChapFlgA_N"/>
    <property type="match status" value="1"/>
</dbReference>
<dbReference type="RefSeq" id="WP_189432613.1">
    <property type="nucleotide sequence ID" value="NZ_BNAO01000004.1"/>
</dbReference>
<dbReference type="EMBL" id="BNAO01000004">
    <property type="protein sequence ID" value="GHG69143.1"/>
    <property type="molecule type" value="Genomic_DNA"/>
</dbReference>
<comment type="caution">
    <text evidence="10">The sequence shown here is derived from an EMBL/GenBank/DDBJ whole genome shotgun (WGS) entry which is preliminary data.</text>
</comment>
<keyword evidence="11" id="KW-1185">Reference proteome</keyword>
<dbReference type="SMART" id="SM00858">
    <property type="entry name" value="SAF"/>
    <property type="match status" value="1"/>
</dbReference>
<dbReference type="Gene3D" id="2.30.30.760">
    <property type="match status" value="1"/>
</dbReference>
<evidence type="ECO:0000313" key="11">
    <source>
        <dbReference type="Proteomes" id="UP000659697"/>
    </source>
</evidence>
<keyword evidence="5 7" id="KW-0574">Periplasm</keyword>
<comment type="function">
    <text evidence="6 7">Involved in the assembly process of the P-ring formation. It may associate with FlgF on the rod constituting a structure essential for the P-ring assembly or may act as a modulator protein for the P-ring assembly.</text>
</comment>
<dbReference type="Gene3D" id="3.90.1210.10">
    <property type="entry name" value="Antifreeze-like/N-acetylneuraminic acid synthase C-terminal domain"/>
    <property type="match status" value="1"/>
</dbReference>
<proteinExistence type="inferred from homology"/>
<organism evidence="10 11">
    <name type="scientific">Alishewanella longhuensis</name>
    <dbReference type="NCBI Taxonomy" id="1091037"/>
    <lineage>
        <taxon>Bacteria</taxon>
        <taxon>Pseudomonadati</taxon>
        <taxon>Pseudomonadota</taxon>
        <taxon>Gammaproteobacteria</taxon>
        <taxon>Alteromonadales</taxon>
        <taxon>Alteromonadaceae</taxon>
        <taxon>Alishewanella</taxon>
    </lineage>
</organism>
<evidence type="ECO:0000256" key="6">
    <source>
        <dbReference type="ARBA" id="ARBA00025643"/>
    </source>
</evidence>
<keyword evidence="10" id="KW-0969">Cilium</keyword>
<evidence type="ECO:0000256" key="1">
    <source>
        <dbReference type="ARBA" id="ARBA00004418"/>
    </source>
</evidence>
<evidence type="ECO:0000256" key="2">
    <source>
        <dbReference type="ARBA" id="ARBA00010474"/>
    </source>
</evidence>